<dbReference type="AlphaFoldDB" id="A0A9W7CVY0"/>
<evidence type="ECO:0000313" key="3">
    <source>
        <dbReference type="Proteomes" id="UP001165121"/>
    </source>
</evidence>
<proteinExistence type="predicted"/>
<name>A0A9W7CVY0_9STRA</name>
<accession>A0A9W7CVY0</accession>
<feature type="region of interest" description="Disordered" evidence="1">
    <location>
        <begin position="1"/>
        <end position="34"/>
    </location>
</feature>
<organism evidence="2 3">
    <name type="scientific">Phytophthora fragariaefolia</name>
    <dbReference type="NCBI Taxonomy" id="1490495"/>
    <lineage>
        <taxon>Eukaryota</taxon>
        <taxon>Sar</taxon>
        <taxon>Stramenopiles</taxon>
        <taxon>Oomycota</taxon>
        <taxon>Peronosporomycetes</taxon>
        <taxon>Peronosporales</taxon>
        <taxon>Peronosporaceae</taxon>
        <taxon>Phytophthora</taxon>
    </lineage>
</organism>
<dbReference type="EMBL" id="BSXT01001651">
    <property type="protein sequence ID" value="GMF44188.1"/>
    <property type="molecule type" value="Genomic_DNA"/>
</dbReference>
<comment type="caution">
    <text evidence="2">The sequence shown here is derived from an EMBL/GenBank/DDBJ whole genome shotgun (WGS) entry which is preliminary data.</text>
</comment>
<gene>
    <name evidence="2" type="ORF">Pfra01_001526900</name>
</gene>
<dbReference type="Proteomes" id="UP001165121">
    <property type="component" value="Unassembled WGS sequence"/>
</dbReference>
<evidence type="ECO:0000256" key="1">
    <source>
        <dbReference type="SAM" id="MobiDB-lite"/>
    </source>
</evidence>
<evidence type="ECO:0000313" key="2">
    <source>
        <dbReference type="EMBL" id="GMF44188.1"/>
    </source>
</evidence>
<sequence length="126" mass="13796">MDLRAASATPSSGDDASIDRGDRAVSGDFRPSDSTYLKDTLRRLKRVRLESADAEQCEVFVKDLYPLDVQDDVVLHDGGLNAVGGDSTSKQMWTRPTKSGHLQFTARMPPSTILFGDGENTVAFKF</sequence>
<reference evidence="2" key="1">
    <citation type="submission" date="2023-04" db="EMBL/GenBank/DDBJ databases">
        <title>Phytophthora fragariaefolia NBRC 109709.</title>
        <authorList>
            <person name="Ichikawa N."/>
            <person name="Sato H."/>
            <person name="Tonouchi N."/>
        </authorList>
    </citation>
    <scope>NUCLEOTIDE SEQUENCE</scope>
    <source>
        <strain evidence="2">NBRC 109709</strain>
    </source>
</reference>
<keyword evidence="3" id="KW-1185">Reference proteome</keyword>
<protein>
    <submittedName>
        <fullName evidence="2">Unnamed protein product</fullName>
    </submittedName>
</protein>